<protein>
    <recommendedName>
        <fullName evidence="3">DUF4145 domain-containing protein</fullName>
    </recommendedName>
</protein>
<comment type="caution">
    <text evidence="1">The sequence shown here is derived from an EMBL/GenBank/DDBJ whole genome shotgun (WGS) entry which is preliminary data.</text>
</comment>
<evidence type="ECO:0008006" key="3">
    <source>
        <dbReference type="Google" id="ProtNLM"/>
    </source>
</evidence>
<dbReference type="RefSeq" id="WP_068832400.1">
    <property type="nucleotide sequence ID" value="NZ_JBHSMX010000024.1"/>
</dbReference>
<evidence type="ECO:0000313" key="2">
    <source>
        <dbReference type="Proteomes" id="UP001596084"/>
    </source>
</evidence>
<gene>
    <name evidence="1" type="ORF">ACFPP7_15965</name>
</gene>
<name>A0ABW0QCL8_9BURK</name>
<keyword evidence="2" id="KW-1185">Reference proteome</keyword>
<dbReference type="EMBL" id="JBHSMX010000024">
    <property type="protein sequence ID" value="MFC5522395.1"/>
    <property type="molecule type" value="Genomic_DNA"/>
</dbReference>
<organism evidence="1 2">
    <name type="scientific">Polaromonas jejuensis</name>
    <dbReference type="NCBI Taxonomy" id="457502"/>
    <lineage>
        <taxon>Bacteria</taxon>
        <taxon>Pseudomonadati</taxon>
        <taxon>Pseudomonadota</taxon>
        <taxon>Betaproteobacteria</taxon>
        <taxon>Burkholderiales</taxon>
        <taxon>Comamonadaceae</taxon>
        <taxon>Polaromonas</taxon>
    </lineage>
</organism>
<proteinExistence type="predicted"/>
<accession>A0ABW0QCL8</accession>
<sequence length="197" mass="22684">MSAHEERWERFLDPDVVRPSLFMATMFITTFEILKNSIVDRIRDFYSIGWSEEGSTVSPKYEANVLARNKSTVYASLNWLLEHQAINDEDLKTFELLKKTRNLLAHQLFAVVTGQAESNHTDQFHVLVELLRKIEVWWVVNVEIPTNPDYADAEVDEEGIVPGAILSLQMLLEVAGGNTELLEAWRRERAKRHPHAP</sequence>
<dbReference type="Proteomes" id="UP001596084">
    <property type="component" value="Unassembled WGS sequence"/>
</dbReference>
<evidence type="ECO:0000313" key="1">
    <source>
        <dbReference type="EMBL" id="MFC5522395.1"/>
    </source>
</evidence>
<reference evidence="2" key="1">
    <citation type="journal article" date="2019" name="Int. J. Syst. Evol. Microbiol.">
        <title>The Global Catalogue of Microorganisms (GCM) 10K type strain sequencing project: providing services to taxonomists for standard genome sequencing and annotation.</title>
        <authorList>
            <consortium name="The Broad Institute Genomics Platform"/>
            <consortium name="The Broad Institute Genome Sequencing Center for Infectious Disease"/>
            <person name="Wu L."/>
            <person name="Ma J."/>
        </authorList>
    </citation>
    <scope>NUCLEOTIDE SEQUENCE [LARGE SCALE GENOMIC DNA]</scope>
    <source>
        <strain evidence="2">CGMCC 4.7277</strain>
    </source>
</reference>